<dbReference type="InterPro" id="IPR008927">
    <property type="entry name" value="6-PGluconate_DH-like_C_sf"/>
</dbReference>
<keyword evidence="2" id="KW-0560">Oxidoreductase</keyword>
<dbReference type="GO" id="GO:0070403">
    <property type="term" value="F:NAD+ binding"/>
    <property type="evidence" value="ECO:0007669"/>
    <property type="project" value="InterPro"/>
</dbReference>
<proteinExistence type="inferred from homology"/>
<feature type="coiled-coil region" evidence="3">
    <location>
        <begin position="225"/>
        <end position="252"/>
    </location>
</feature>
<gene>
    <name evidence="5" type="primary">tyrA</name>
    <name evidence="5" type="ORF">NO1_0777</name>
</gene>
<dbReference type="GO" id="GO:0004665">
    <property type="term" value="F:prephenate dehydrogenase (NADP+) activity"/>
    <property type="evidence" value="ECO:0007669"/>
    <property type="project" value="InterPro"/>
</dbReference>
<dbReference type="PANTHER" id="PTHR21363:SF0">
    <property type="entry name" value="PREPHENATE DEHYDROGENASE [NADP(+)]"/>
    <property type="match status" value="1"/>
</dbReference>
<dbReference type="InterPro" id="IPR046825">
    <property type="entry name" value="PDH_C"/>
</dbReference>
<dbReference type="InterPro" id="IPR046826">
    <property type="entry name" value="PDH_N"/>
</dbReference>
<reference evidence="5 6" key="1">
    <citation type="journal article" date="2019" name="ISME J.">
        <title>Genome analyses of uncultured TG2/ZB3 bacteria in 'Margulisbacteria' specifically attached to ectosymbiotic spirochetes of protists in the termite gut.</title>
        <authorList>
            <person name="Utami Y.D."/>
            <person name="Kuwahara H."/>
            <person name="Igai K."/>
            <person name="Murakami T."/>
            <person name="Sugaya K."/>
            <person name="Morikawa T."/>
            <person name="Nagura Y."/>
            <person name="Yuki M."/>
            <person name="Deevong P."/>
            <person name="Inoue T."/>
            <person name="Kihara K."/>
            <person name="Lo N."/>
            <person name="Yamada A."/>
            <person name="Ohkuma M."/>
            <person name="Hongoh Y."/>
        </authorList>
    </citation>
    <scope>NUCLEOTIDE SEQUENCE [LARGE SCALE GENOMIC DNA]</scope>
    <source>
        <strain evidence="5">NkOx7-01</strain>
    </source>
</reference>
<dbReference type="AlphaFoldDB" id="A0A388T9R2"/>
<dbReference type="FunFam" id="3.40.50.720:FF:000208">
    <property type="entry name" value="Prephenate dehydrogenase"/>
    <property type="match status" value="1"/>
</dbReference>
<dbReference type="GO" id="GO:0008977">
    <property type="term" value="F:prephenate dehydrogenase (NAD+) activity"/>
    <property type="evidence" value="ECO:0007669"/>
    <property type="project" value="InterPro"/>
</dbReference>
<evidence type="ECO:0000256" key="1">
    <source>
        <dbReference type="ARBA" id="ARBA00007964"/>
    </source>
</evidence>
<dbReference type="EMBL" id="BGZN01000010">
    <property type="protein sequence ID" value="GBR73385.1"/>
    <property type="molecule type" value="Genomic_DNA"/>
</dbReference>
<evidence type="ECO:0000256" key="3">
    <source>
        <dbReference type="SAM" id="Coils"/>
    </source>
</evidence>
<evidence type="ECO:0000313" key="5">
    <source>
        <dbReference type="EMBL" id="GBR73385.1"/>
    </source>
</evidence>
<sequence length="277" mass="30374">MFQKVAFIGLGLIGGSIARAIRQKYPAAWIAAKTASSKTLAYAYDSGIVQETPGNIVALCRDADLIIIATPIELIAAYVKQIYAVAKPGAIIIDTGSTKSQIVGALKKYSAKFIGCHPMFGSEKTGIAHSSADLLQGARIIFTPYKDTPRGKLLAVLQFFKSLGARPCKADAREHDAAVAAVSHTPYFNAVALLQMADNDTKRALAATGFQSCTRVAESDPLWGVEVARSNRREILRHLKKLQREISWLEQLIGRGDYKGLKEYLEFSRQIRRSIYR</sequence>
<dbReference type="Proteomes" id="UP000269352">
    <property type="component" value="Unassembled WGS sequence"/>
</dbReference>
<dbReference type="SUPFAM" id="SSF51735">
    <property type="entry name" value="NAD(P)-binding Rossmann-fold domains"/>
    <property type="match status" value="1"/>
</dbReference>
<evidence type="ECO:0000313" key="6">
    <source>
        <dbReference type="Proteomes" id="UP000269352"/>
    </source>
</evidence>
<dbReference type="PROSITE" id="PS51176">
    <property type="entry name" value="PDH_ADH"/>
    <property type="match status" value="1"/>
</dbReference>
<keyword evidence="3" id="KW-0175">Coiled coil</keyword>
<comment type="similarity">
    <text evidence="1">Belongs to the prephenate/arogenate dehydrogenase family.</text>
</comment>
<dbReference type="InterPro" id="IPR050812">
    <property type="entry name" value="Preph/Arog_dehydrog"/>
</dbReference>
<dbReference type="PANTHER" id="PTHR21363">
    <property type="entry name" value="PREPHENATE DEHYDROGENASE"/>
    <property type="match status" value="1"/>
</dbReference>
<evidence type="ECO:0000259" key="4">
    <source>
        <dbReference type="PROSITE" id="PS51176"/>
    </source>
</evidence>
<dbReference type="Gene3D" id="1.10.3660.10">
    <property type="entry name" value="6-phosphogluconate dehydrogenase C-terminal like domain"/>
    <property type="match status" value="1"/>
</dbReference>
<feature type="domain" description="Prephenate/arogenate dehydrogenase" evidence="4">
    <location>
        <begin position="3"/>
        <end position="277"/>
    </location>
</feature>
<dbReference type="InterPro" id="IPR036291">
    <property type="entry name" value="NAD(P)-bd_dom_sf"/>
</dbReference>
<comment type="caution">
    <text evidence="5">The sequence shown here is derived from an EMBL/GenBank/DDBJ whole genome shotgun (WGS) entry which is preliminary data.</text>
</comment>
<dbReference type="SUPFAM" id="SSF48179">
    <property type="entry name" value="6-phosphogluconate dehydrogenase C-terminal domain-like"/>
    <property type="match status" value="1"/>
</dbReference>
<dbReference type="GO" id="GO:0006571">
    <property type="term" value="P:tyrosine biosynthetic process"/>
    <property type="evidence" value="ECO:0007669"/>
    <property type="project" value="InterPro"/>
</dbReference>
<dbReference type="Pfam" id="PF02153">
    <property type="entry name" value="PDH_N"/>
    <property type="match status" value="1"/>
</dbReference>
<dbReference type="InterPro" id="IPR003099">
    <property type="entry name" value="Prephen_DH"/>
</dbReference>
<dbReference type="Gene3D" id="3.40.50.720">
    <property type="entry name" value="NAD(P)-binding Rossmann-like Domain"/>
    <property type="match status" value="1"/>
</dbReference>
<accession>A0A388T9R2</accession>
<organism evidence="5 6">
    <name type="scientific">Termititenax aidoneus</name>
    <dbReference type="NCBI Taxonomy" id="2218524"/>
    <lineage>
        <taxon>Bacteria</taxon>
        <taxon>Bacillati</taxon>
        <taxon>Candidatus Margulisiibacteriota</taxon>
        <taxon>Candidatus Termititenacia</taxon>
        <taxon>Candidatus Termititenacales</taxon>
        <taxon>Candidatus Termititenacaceae</taxon>
        <taxon>Candidatus Termititenax</taxon>
    </lineage>
</organism>
<protein>
    <submittedName>
        <fullName evidence="5">Prephenate dehydrogenase</fullName>
    </submittedName>
</protein>
<evidence type="ECO:0000256" key="2">
    <source>
        <dbReference type="ARBA" id="ARBA00023002"/>
    </source>
</evidence>
<name>A0A388T9R2_TERA1</name>
<dbReference type="Pfam" id="PF20463">
    <property type="entry name" value="PDH_C"/>
    <property type="match status" value="1"/>
</dbReference>
<keyword evidence="6" id="KW-1185">Reference proteome</keyword>